<feature type="region of interest" description="Disordered" evidence="1">
    <location>
        <begin position="38"/>
        <end position="78"/>
    </location>
</feature>
<keyword evidence="3" id="KW-1185">Reference proteome</keyword>
<dbReference type="EMBL" id="BTSX01000004">
    <property type="protein sequence ID" value="GMS94653.1"/>
    <property type="molecule type" value="Genomic_DNA"/>
</dbReference>
<feature type="compositionally biased region" description="Polar residues" evidence="1">
    <location>
        <begin position="68"/>
        <end position="77"/>
    </location>
</feature>
<gene>
    <name evidence="2" type="ORF">PENTCL1PPCAC_16828</name>
</gene>
<evidence type="ECO:0000313" key="3">
    <source>
        <dbReference type="Proteomes" id="UP001432027"/>
    </source>
</evidence>
<evidence type="ECO:0000313" key="2">
    <source>
        <dbReference type="EMBL" id="GMS94653.1"/>
    </source>
</evidence>
<feature type="non-terminal residue" evidence="2">
    <location>
        <position position="1"/>
    </location>
</feature>
<evidence type="ECO:0000256" key="1">
    <source>
        <dbReference type="SAM" id="MobiDB-lite"/>
    </source>
</evidence>
<reference evidence="2" key="1">
    <citation type="submission" date="2023-10" db="EMBL/GenBank/DDBJ databases">
        <title>Genome assembly of Pristionchus species.</title>
        <authorList>
            <person name="Yoshida K."/>
            <person name="Sommer R.J."/>
        </authorList>
    </citation>
    <scope>NUCLEOTIDE SEQUENCE</scope>
    <source>
        <strain evidence="2">RS0144</strain>
    </source>
</reference>
<organism evidence="2 3">
    <name type="scientific">Pristionchus entomophagus</name>
    <dbReference type="NCBI Taxonomy" id="358040"/>
    <lineage>
        <taxon>Eukaryota</taxon>
        <taxon>Metazoa</taxon>
        <taxon>Ecdysozoa</taxon>
        <taxon>Nematoda</taxon>
        <taxon>Chromadorea</taxon>
        <taxon>Rhabditida</taxon>
        <taxon>Rhabditina</taxon>
        <taxon>Diplogasteromorpha</taxon>
        <taxon>Diplogasteroidea</taxon>
        <taxon>Neodiplogasteridae</taxon>
        <taxon>Pristionchus</taxon>
    </lineage>
</organism>
<name>A0AAV5TK56_9BILA</name>
<dbReference type="Proteomes" id="UP001432027">
    <property type="component" value="Unassembled WGS sequence"/>
</dbReference>
<feature type="compositionally biased region" description="Low complexity" evidence="1">
    <location>
        <begin position="47"/>
        <end position="67"/>
    </location>
</feature>
<dbReference type="AlphaFoldDB" id="A0AAV5TK56"/>
<comment type="caution">
    <text evidence="2">The sequence shown here is derived from an EMBL/GenBank/DDBJ whole genome shotgun (WGS) entry which is preliminary data.</text>
</comment>
<accession>A0AAV5TK56</accession>
<proteinExistence type="predicted"/>
<protein>
    <submittedName>
        <fullName evidence="2">Uncharacterized protein</fullName>
    </submittedName>
</protein>
<feature type="region of interest" description="Disordered" evidence="1">
    <location>
        <begin position="273"/>
        <end position="294"/>
    </location>
</feature>
<sequence>YLYRSFLSLPPSLVSQSVLTPLTLPHLSSNRSIAMEHVHSLPSSSIEAADPPTDSAAAAAETVETSPRPNQDSNQPRRSYEAIQVEDLPTDAAVAALQVVSNVEPRDTHPSSSRHGSHPDLGNCFGLINMIERDTRIGSIFDLFEWTITRSPKTTPLAFPRLKRELCSKQLPDESAAPAAEKSPKVDARLVLPLEDRRSISALHQALQQRTKNFMEERKEEEPVEKTRYRPMTWKQRMFPCFFQKEPRREEKRLLMEEEEGVSDASLLVNEDKKKNRVVEEQNPMGHYQNIDLG</sequence>